<reference evidence="4 5" key="1">
    <citation type="submission" date="2013-12" db="EMBL/GenBank/DDBJ databases">
        <authorList>
            <person name="Stott M."/>
        </authorList>
    </citation>
    <scope>NUCLEOTIDE SEQUENCE [LARGE SCALE GENOMIC DNA]</scope>
    <source>
        <strain evidence="4 5">K22</strain>
    </source>
</reference>
<evidence type="ECO:0000313" key="5">
    <source>
        <dbReference type="Proteomes" id="UP000031518"/>
    </source>
</evidence>
<protein>
    <submittedName>
        <fullName evidence="4">Molecular chaperone (Small heat shock protein)</fullName>
    </submittedName>
</protein>
<dbReference type="Gene3D" id="2.60.40.790">
    <property type="match status" value="1"/>
</dbReference>
<gene>
    <name evidence="4" type="ORF">PYK22_00536</name>
</gene>
<dbReference type="CDD" id="cd06464">
    <property type="entry name" value="ACD_sHsps-like"/>
    <property type="match status" value="1"/>
</dbReference>
<accession>A0A0B6WUX1</accession>
<evidence type="ECO:0000259" key="3">
    <source>
        <dbReference type="PROSITE" id="PS01031"/>
    </source>
</evidence>
<keyword evidence="4" id="KW-0346">Stress response</keyword>
<name>A0A0B6WUX1_9BACT</name>
<dbReference type="InterPro" id="IPR031107">
    <property type="entry name" value="Small_HSP"/>
</dbReference>
<comment type="similarity">
    <text evidence="1 2">Belongs to the small heat shock protein (HSP20) family.</text>
</comment>
<dbReference type="PANTHER" id="PTHR11527">
    <property type="entry name" value="HEAT-SHOCK PROTEIN 20 FAMILY MEMBER"/>
    <property type="match status" value="1"/>
</dbReference>
<keyword evidence="5" id="KW-1185">Reference proteome</keyword>
<evidence type="ECO:0000256" key="2">
    <source>
        <dbReference type="RuleBase" id="RU003616"/>
    </source>
</evidence>
<dbReference type="STRING" id="454194.PYK22_00536"/>
<dbReference type="InterPro" id="IPR008978">
    <property type="entry name" value="HSP20-like_chaperone"/>
</dbReference>
<dbReference type="AlphaFoldDB" id="A0A0B6WUX1"/>
<evidence type="ECO:0000313" key="4">
    <source>
        <dbReference type="EMBL" id="CDM64542.1"/>
    </source>
</evidence>
<evidence type="ECO:0000256" key="1">
    <source>
        <dbReference type="PROSITE-ProRule" id="PRU00285"/>
    </source>
</evidence>
<dbReference type="InterPro" id="IPR002068">
    <property type="entry name" value="A-crystallin/Hsp20_dom"/>
</dbReference>
<dbReference type="RefSeq" id="WP_041974066.1">
    <property type="nucleotide sequence ID" value="NZ_CBXV010000002.1"/>
</dbReference>
<organism evidence="4 5">
    <name type="scientific">Pyrinomonas methylaliphatogenes</name>
    <dbReference type="NCBI Taxonomy" id="454194"/>
    <lineage>
        <taxon>Bacteria</taxon>
        <taxon>Pseudomonadati</taxon>
        <taxon>Acidobacteriota</taxon>
        <taxon>Blastocatellia</taxon>
        <taxon>Blastocatellales</taxon>
        <taxon>Pyrinomonadaceae</taxon>
        <taxon>Pyrinomonas</taxon>
    </lineage>
</organism>
<dbReference type="SUPFAM" id="SSF49764">
    <property type="entry name" value="HSP20-like chaperones"/>
    <property type="match status" value="1"/>
</dbReference>
<dbReference type="EMBL" id="CBXV010000002">
    <property type="protein sequence ID" value="CDM64542.1"/>
    <property type="molecule type" value="Genomic_DNA"/>
</dbReference>
<feature type="domain" description="SHSP" evidence="3">
    <location>
        <begin position="37"/>
        <end position="145"/>
    </location>
</feature>
<sequence length="145" mass="16565">MARDVLDPMRDLIALQERVNRLFEGFAHQGRGAGADLERGEWTPAADVYEQDDAFLVLLDIPGVRREALEVDLNEDRLTVRGERTADRTNARRAERPIGRFVRSFALPPTVDRAGIVAEYRDGVLTLRLPKQKKPESQRMRIEIK</sequence>
<dbReference type="Proteomes" id="UP000031518">
    <property type="component" value="Unassembled WGS sequence"/>
</dbReference>
<proteinExistence type="inferred from homology"/>
<dbReference type="PROSITE" id="PS01031">
    <property type="entry name" value="SHSP"/>
    <property type="match status" value="1"/>
</dbReference>
<dbReference type="Pfam" id="PF00011">
    <property type="entry name" value="HSP20"/>
    <property type="match status" value="1"/>
</dbReference>
<reference evidence="4 5" key="2">
    <citation type="submission" date="2015-01" db="EMBL/GenBank/DDBJ databases">
        <title>Complete genome sequence of Pyrinomonas methylaliphatogenes type strain K22T.</title>
        <authorList>
            <person name="Lee K.C.Y."/>
            <person name="Power J.F."/>
            <person name="Dunfield P.F."/>
            <person name="Morgan X.C."/>
            <person name="Huttenhower C."/>
            <person name="Stott M.B."/>
        </authorList>
    </citation>
    <scope>NUCLEOTIDE SEQUENCE [LARGE SCALE GENOMIC DNA]</scope>
    <source>
        <strain evidence="4 5">K22</strain>
    </source>
</reference>